<keyword evidence="3" id="KW-1185">Reference proteome</keyword>
<dbReference type="PANTHER" id="PTHR37332">
    <property type="entry name" value="EXPRESSED PROTEIN"/>
    <property type="match status" value="1"/>
</dbReference>
<gene>
    <name evidence="2" type="ORF">BG011_005806</name>
</gene>
<feature type="region of interest" description="Disordered" evidence="1">
    <location>
        <begin position="1"/>
        <end position="27"/>
    </location>
</feature>
<dbReference type="OrthoDB" id="14339at2759"/>
<sequence length="299" mass="33210">MSAAAFTQSVGPEHPSHSTASLSDTDSTATATSTVTATVTATTATTTTVTSIAPSTSTTAAMTLTKKPVIAVPHLHGVPNYQVPHDLVPDLVSKRMATWRYLQRVYQGGMVLYNTAVLSETNLRRGYVADEKLQRRALQYFLLGTSLATILEIPNFTDCLKALHGVVQEYDYFAASESRSKMMFFKASSRKALMLDPRSFEETGEYSLLEVRHLPFNLDYIITFTSLCDMIAQVYEKIGSEDRFWTLTSTEMFQKIDNRFKKILTVASKELETMAREVMVDELNVIDPLGASANDDWGI</sequence>
<proteinExistence type="predicted"/>
<feature type="compositionally biased region" description="Low complexity" evidence="1">
    <location>
        <begin position="17"/>
        <end position="27"/>
    </location>
</feature>
<feature type="compositionally biased region" description="Polar residues" evidence="1">
    <location>
        <begin position="1"/>
        <end position="10"/>
    </location>
</feature>
<organism evidence="2 3">
    <name type="scientific">Mortierella polycephala</name>
    <dbReference type="NCBI Taxonomy" id="41804"/>
    <lineage>
        <taxon>Eukaryota</taxon>
        <taxon>Fungi</taxon>
        <taxon>Fungi incertae sedis</taxon>
        <taxon>Mucoromycota</taxon>
        <taxon>Mortierellomycotina</taxon>
        <taxon>Mortierellomycetes</taxon>
        <taxon>Mortierellales</taxon>
        <taxon>Mortierellaceae</taxon>
        <taxon>Mortierella</taxon>
    </lineage>
</organism>
<evidence type="ECO:0000256" key="1">
    <source>
        <dbReference type="SAM" id="MobiDB-lite"/>
    </source>
</evidence>
<accession>A0A9P6PY26</accession>
<name>A0A9P6PY26_9FUNG</name>
<dbReference type="Proteomes" id="UP000726737">
    <property type="component" value="Unassembled WGS sequence"/>
</dbReference>
<reference evidence="2" key="1">
    <citation type="journal article" date="2020" name="Fungal Divers.">
        <title>Resolving the Mortierellaceae phylogeny through synthesis of multi-gene phylogenetics and phylogenomics.</title>
        <authorList>
            <person name="Vandepol N."/>
            <person name="Liber J."/>
            <person name="Desiro A."/>
            <person name="Na H."/>
            <person name="Kennedy M."/>
            <person name="Barry K."/>
            <person name="Grigoriev I.V."/>
            <person name="Miller A.N."/>
            <person name="O'Donnell K."/>
            <person name="Stajich J.E."/>
            <person name="Bonito G."/>
        </authorList>
    </citation>
    <scope>NUCLEOTIDE SEQUENCE</scope>
    <source>
        <strain evidence="2">KOD948</strain>
    </source>
</reference>
<evidence type="ECO:0000313" key="3">
    <source>
        <dbReference type="Proteomes" id="UP000726737"/>
    </source>
</evidence>
<dbReference type="PANTHER" id="PTHR37332:SF1">
    <property type="entry name" value="ELMO DOMAIN-CONTAINING PROTEIN"/>
    <property type="match status" value="1"/>
</dbReference>
<comment type="caution">
    <text evidence="2">The sequence shown here is derived from an EMBL/GenBank/DDBJ whole genome shotgun (WGS) entry which is preliminary data.</text>
</comment>
<dbReference type="AlphaFoldDB" id="A0A9P6PY26"/>
<evidence type="ECO:0000313" key="2">
    <source>
        <dbReference type="EMBL" id="KAG0254370.1"/>
    </source>
</evidence>
<dbReference type="EMBL" id="JAAAJA010000406">
    <property type="protein sequence ID" value="KAG0254370.1"/>
    <property type="molecule type" value="Genomic_DNA"/>
</dbReference>
<protein>
    <submittedName>
        <fullName evidence="2">Uncharacterized protein</fullName>
    </submittedName>
</protein>